<dbReference type="PROSITE" id="PS50850">
    <property type="entry name" value="MFS"/>
    <property type="match status" value="1"/>
</dbReference>
<comment type="caution">
    <text evidence="7">The sequence shown here is derived from an EMBL/GenBank/DDBJ whole genome shotgun (WGS) entry which is preliminary data.</text>
</comment>
<evidence type="ECO:0000256" key="4">
    <source>
        <dbReference type="ARBA" id="ARBA00023136"/>
    </source>
</evidence>
<comment type="subcellular location">
    <subcellularLocation>
        <location evidence="1">Cell membrane</location>
        <topology evidence="1">Multi-pass membrane protein</topology>
    </subcellularLocation>
</comment>
<dbReference type="CDD" id="cd17319">
    <property type="entry name" value="MFS_ExuT_GudP_like"/>
    <property type="match status" value="1"/>
</dbReference>
<evidence type="ECO:0000256" key="5">
    <source>
        <dbReference type="SAM" id="Phobius"/>
    </source>
</evidence>
<dbReference type="EMBL" id="JAJFZP010000010">
    <property type="protein sequence ID" value="MCC3270104.1"/>
    <property type="molecule type" value="Genomic_DNA"/>
</dbReference>
<sequence>MDNKTAPRVSNVNPASRGLFVNRFRWVVLFGIVVITVVNYIDRGAISYAADGIISEYDLDPADWGKVLGFFGYGYMFGALIGGVLADKKGPRWTWTVSCLSWSILVMCVVFAGDVGVALAGSALIGFALFRITFGLAEGPAYATVNRTVANWATVKERGFMSAVGLLGTPLGALLTAPVAVGLIALTGSWRWVFIILGVVGLVWLAWWLRIFTNTPEENPRVSAEELAVIRDQSDTLAGETTVDQAARQLKWWNFFQSRTLVCNAIGYFSFMYVNFMILTWTPRYLQAEFGFSLGSLWYLGMIPWIGACFTVLLGGRISDWLRRRTGSLWIARSGFAMGSLALTTLCFCLIPTLDSVAMILLVMAVGNALNSLPNAVYWTVVIDTVPERTGTFGGMTHFIANIAAVAAPTLTGFLVSAHGFGSMFIATAIATGIGVVAMAFVKPGHLSRRLSPAQDVRG</sequence>
<dbReference type="Pfam" id="PF07690">
    <property type="entry name" value="MFS_1"/>
    <property type="match status" value="1"/>
</dbReference>
<dbReference type="Proteomes" id="UP001139264">
    <property type="component" value="Unassembled WGS sequence"/>
</dbReference>
<dbReference type="PANTHER" id="PTHR11662:SF399">
    <property type="entry name" value="FI19708P1-RELATED"/>
    <property type="match status" value="1"/>
</dbReference>
<gene>
    <name evidence="7" type="ORF">LJ751_12195</name>
</gene>
<feature type="transmembrane region" description="Helical" evidence="5">
    <location>
        <begin position="93"/>
        <end position="112"/>
    </location>
</feature>
<feature type="domain" description="Major facilitator superfamily (MFS) profile" evidence="6">
    <location>
        <begin position="28"/>
        <end position="447"/>
    </location>
</feature>
<keyword evidence="4 5" id="KW-0472">Membrane</keyword>
<evidence type="ECO:0000256" key="2">
    <source>
        <dbReference type="ARBA" id="ARBA00022692"/>
    </source>
</evidence>
<feature type="transmembrane region" description="Helical" evidence="5">
    <location>
        <begin position="421"/>
        <end position="442"/>
    </location>
</feature>
<dbReference type="PANTHER" id="PTHR11662">
    <property type="entry name" value="SOLUTE CARRIER FAMILY 17"/>
    <property type="match status" value="1"/>
</dbReference>
<feature type="transmembrane region" description="Helical" evidence="5">
    <location>
        <begin position="360"/>
        <end position="381"/>
    </location>
</feature>
<dbReference type="Gene3D" id="1.20.1250.20">
    <property type="entry name" value="MFS general substrate transporter like domains"/>
    <property type="match status" value="2"/>
</dbReference>
<feature type="transmembrane region" description="Helical" evidence="5">
    <location>
        <begin position="261"/>
        <end position="282"/>
    </location>
</feature>
<name>A0A9X1S8L3_9MICC</name>
<evidence type="ECO:0000313" key="8">
    <source>
        <dbReference type="Proteomes" id="UP001139264"/>
    </source>
</evidence>
<keyword evidence="3 5" id="KW-1133">Transmembrane helix</keyword>
<dbReference type="InterPro" id="IPR011701">
    <property type="entry name" value="MFS"/>
</dbReference>
<reference evidence="7" key="1">
    <citation type="submission" date="2021-10" db="EMBL/GenBank/DDBJ databases">
        <title>Novel species in genus Arthrobacter.</title>
        <authorList>
            <person name="Liu Y."/>
        </authorList>
    </citation>
    <scope>NUCLEOTIDE SEQUENCE</scope>
    <source>
        <strain evidence="7">Zg-Y809</strain>
    </source>
</reference>
<dbReference type="RefSeq" id="WP_227908380.1">
    <property type="nucleotide sequence ID" value="NZ_CP095461.1"/>
</dbReference>
<evidence type="ECO:0000313" key="7">
    <source>
        <dbReference type="EMBL" id="MCC3270104.1"/>
    </source>
</evidence>
<feature type="transmembrane region" description="Helical" evidence="5">
    <location>
        <begin position="393"/>
        <end position="415"/>
    </location>
</feature>
<evidence type="ECO:0000256" key="1">
    <source>
        <dbReference type="ARBA" id="ARBA00004651"/>
    </source>
</evidence>
<dbReference type="InterPro" id="IPR036259">
    <property type="entry name" value="MFS_trans_sf"/>
</dbReference>
<dbReference type="InterPro" id="IPR020846">
    <property type="entry name" value="MFS_dom"/>
</dbReference>
<organism evidence="7 8">
    <name type="scientific">Arthrobacter gengyunqii</name>
    <dbReference type="NCBI Taxonomy" id="2886940"/>
    <lineage>
        <taxon>Bacteria</taxon>
        <taxon>Bacillati</taxon>
        <taxon>Actinomycetota</taxon>
        <taxon>Actinomycetes</taxon>
        <taxon>Micrococcales</taxon>
        <taxon>Micrococcaceae</taxon>
        <taxon>Arthrobacter</taxon>
    </lineage>
</organism>
<dbReference type="InterPro" id="IPR050382">
    <property type="entry name" value="MFS_Na/Anion_cotransporter"/>
</dbReference>
<protein>
    <submittedName>
        <fullName evidence="7">MFS transporter</fullName>
    </submittedName>
</protein>
<feature type="transmembrane region" description="Helical" evidence="5">
    <location>
        <begin position="24"/>
        <end position="41"/>
    </location>
</feature>
<dbReference type="SUPFAM" id="SSF103473">
    <property type="entry name" value="MFS general substrate transporter"/>
    <property type="match status" value="1"/>
</dbReference>
<feature type="transmembrane region" description="Helical" evidence="5">
    <location>
        <begin position="160"/>
        <end position="186"/>
    </location>
</feature>
<feature type="transmembrane region" description="Helical" evidence="5">
    <location>
        <begin position="118"/>
        <end position="139"/>
    </location>
</feature>
<feature type="transmembrane region" description="Helical" evidence="5">
    <location>
        <begin position="330"/>
        <end position="354"/>
    </location>
</feature>
<proteinExistence type="predicted"/>
<feature type="transmembrane region" description="Helical" evidence="5">
    <location>
        <begin position="297"/>
        <end position="318"/>
    </location>
</feature>
<evidence type="ECO:0000256" key="3">
    <source>
        <dbReference type="ARBA" id="ARBA00022989"/>
    </source>
</evidence>
<dbReference type="GO" id="GO:0022857">
    <property type="term" value="F:transmembrane transporter activity"/>
    <property type="evidence" value="ECO:0007669"/>
    <property type="project" value="InterPro"/>
</dbReference>
<keyword evidence="2 5" id="KW-0812">Transmembrane</keyword>
<evidence type="ECO:0000259" key="6">
    <source>
        <dbReference type="PROSITE" id="PS50850"/>
    </source>
</evidence>
<feature type="transmembrane region" description="Helical" evidence="5">
    <location>
        <begin position="67"/>
        <end position="86"/>
    </location>
</feature>
<dbReference type="GO" id="GO:0005886">
    <property type="term" value="C:plasma membrane"/>
    <property type="evidence" value="ECO:0007669"/>
    <property type="project" value="UniProtKB-SubCell"/>
</dbReference>
<dbReference type="AlphaFoldDB" id="A0A9X1S8L3"/>
<accession>A0A9X1S8L3</accession>
<feature type="transmembrane region" description="Helical" evidence="5">
    <location>
        <begin position="192"/>
        <end position="212"/>
    </location>
</feature>